<evidence type="ECO:0000313" key="4">
    <source>
        <dbReference type="EMBL" id="SFB02844.1"/>
    </source>
</evidence>
<dbReference type="EMBL" id="FOJT01000003">
    <property type="protein sequence ID" value="SFB02844.1"/>
    <property type="molecule type" value="Genomic_DNA"/>
</dbReference>
<accession>A0A1I0XPL9</accession>
<evidence type="ECO:0000256" key="1">
    <source>
        <dbReference type="ARBA" id="ARBA00006226"/>
    </source>
</evidence>
<evidence type="ECO:0000256" key="3">
    <source>
        <dbReference type="PIRNR" id="PIRNR029218"/>
    </source>
</evidence>
<keyword evidence="5" id="KW-1185">Reference proteome</keyword>
<dbReference type="InterPro" id="IPR007712">
    <property type="entry name" value="RelE/ParE_toxin"/>
</dbReference>
<dbReference type="InterPro" id="IPR035093">
    <property type="entry name" value="RelE/ParE_toxin_dom_sf"/>
</dbReference>
<evidence type="ECO:0000313" key="5">
    <source>
        <dbReference type="Proteomes" id="UP000199604"/>
    </source>
</evidence>
<dbReference type="Pfam" id="PF05016">
    <property type="entry name" value="ParE_toxin"/>
    <property type="match status" value="1"/>
</dbReference>
<dbReference type="OrthoDB" id="7173315at2"/>
<gene>
    <name evidence="4" type="ORF">SAMN05660845_1395</name>
</gene>
<dbReference type="Proteomes" id="UP000199604">
    <property type="component" value="Unassembled WGS sequence"/>
</dbReference>
<dbReference type="InterPro" id="IPR028344">
    <property type="entry name" value="ParE1/4"/>
</dbReference>
<organism evidence="4 5">
    <name type="scientific">Flavobacterium swingsii</name>
    <dbReference type="NCBI Taxonomy" id="498292"/>
    <lineage>
        <taxon>Bacteria</taxon>
        <taxon>Pseudomonadati</taxon>
        <taxon>Bacteroidota</taxon>
        <taxon>Flavobacteriia</taxon>
        <taxon>Flavobacteriales</taxon>
        <taxon>Flavobacteriaceae</taxon>
        <taxon>Flavobacterium</taxon>
    </lineage>
</organism>
<dbReference type="RefSeq" id="WP_091475380.1">
    <property type="nucleotide sequence ID" value="NZ_FOJT01000003.1"/>
</dbReference>
<evidence type="ECO:0000256" key="2">
    <source>
        <dbReference type="ARBA" id="ARBA00022649"/>
    </source>
</evidence>
<dbReference type="PANTHER" id="PTHR33755">
    <property type="entry name" value="TOXIN PARE1-RELATED"/>
    <property type="match status" value="1"/>
</dbReference>
<dbReference type="Gene3D" id="3.30.2310.20">
    <property type="entry name" value="RelE-like"/>
    <property type="match status" value="1"/>
</dbReference>
<sequence>MAKYHLTNKAVEDLSEIWDYTYNEWSEKQANKYYKFLLESCQEVANHPKFGKQYEEVHKDLLGFKSNHHIIFFRIILSKEIEIIRILHERMDLKSKL</sequence>
<dbReference type="InterPro" id="IPR051803">
    <property type="entry name" value="TA_system_RelE-like_toxin"/>
</dbReference>
<keyword evidence="2" id="KW-1277">Toxin-antitoxin system</keyword>
<reference evidence="5" key="1">
    <citation type="submission" date="2016-10" db="EMBL/GenBank/DDBJ databases">
        <authorList>
            <person name="Varghese N."/>
            <person name="Submissions S."/>
        </authorList>
    </citation>
    <scope>NUCLEOTIDE SEQUENCE [LARGE SCALE GENOMIC DNA]</scope>
    <source>
        <strain evidence="5">DSM 21789</strain>
    </source>
</reference>
<protein>
    <recommendedName>
        <fullName evidence="3">Toxin</fullName>
    </recommendedName>
</protein>
<comment type="similarity">
    <text evidence="1 3">Belongs to the RelE toxin family.</text>
</comment>
<name>A0A1I0XPL9_9FLAO</name>
<dbReference type="PIRSF" id="PIRSF029218">
    <property type="entry name" value="ParE"/>
    <property type="match status" value="1"/>
</dbReference>
<dbReference type="STRING" id="498292.SAMN05660845_1395"/>
<dbReference type="PANTHER" id="PTHR33755:SF9">
    <property type="entry name" value="TOXIN PARE1"/>
    <property type="match status" value="1"/>
</dbReference>
<proteinExistence type="inferred from homology"/>
<dbReference type="AlphaFoldDB" id="A0A1I0XPL9"/>